<dbReference type="EMBL" id="CP036281">
    <property type="protein sequence ID" value="QDU81390.1"/>
    <property type="molecule type" value="Genomic_DNA"/>
</dbReference>
<dbReference type="KEGG" id="plon:Pla110_31310"/>
<accession>A0A518CQB0</accession>
<keyword evidence="2" id="KW-0812">Transmembrane</keyword>
<proteinExistence type="predicted"/>
<dbReference type="Proteomes" id="UP000317178">
    <property type="component" value="Chromosome"/>
</dbReference>
<reference evidence="3 4" key="1">
    <citation type="submission" date="2019-02" db="EMBL/GenBank/DDBJ databases">
        <title>Deep-cultivation of Planctomycetes and their phenomic and genomic characterization uncovers novel biology.</title>
        <authorList>
            <person name="Wiegand S."/>
            <person name="Jogler M."/>
            <person name="Boedeker C."/>
            <person name="Pinto D."/>
            <person name="Vollmers J."/>
            <person name="Rivas-Marin E."/>
            <person name="Kohn T."/>
            <person name="Peeters S.H."/>
            <person name="Heuer A."/>
            <person name="Rast P."/>
            <person name="Oberbeckmann S."/>
            <person name="Bunk B."/>
            <person name="Jeske O."/>
            <person name="Meyerdierks A."/>
            <person name="Storesund J.E."/>
            <person name="Kallscheuer N."/>
            <person name="Luecker S."/>
            <person name="Lage O.M."/>
            <person name="Pohl T."/>
            <person name="Merkel B.J."/>
            <person name="Hornburger P."/>
            <person name="Mueller R.-W."/>
            <person name="Bruemmer F."/>
            <person name="Labrenz M."/>
            <person name="Spormann A.M."/>
            <person name="Op den Camp H."/>
            <person name="Overmann J."/>
            <person name="Amann R."/>
            <person name="Jetten M.S.M."/>
            <person name="Mascher T."/>
            <person name="Medema M.H."/>
            <person name="Devos D.P."/>
            <person name="Kaster A.-K."/>
            <person name="Ovreas L."/>
            <person name="Rohde M."/>
            <person name="Galperin M.Y."/>
            <person name="Jogler C."/>
        </authorList>
    </citation>
    <scope>NUCLEOTIDE SEQUENCE [LARGE SCALE GENOMIC DNA]</scope>
    <source>
        <strain evidence="3 4">Pla110</strain>
    </source>
</reference>
<name>A0A518CQB0_9PLAN</name>
<keyword evidence="2" id="KW-0472">Membrane</keyword>
<evidence type="ECO:0000256" key="1">
    <source>
        <dbReference type="SAM" id="MobiDB-lite"/>
    </source>
</evidence>
<dbReference type="RefSeq" id="WP_144996692.1">
    <property type="nucleotide sequence ID" value="NZ_CP036281.1"/>
</dbReference>
<dbReference type="AlphaFoldDB" id="A0A518CQB0"/>
<feature type="region of interest" description="Disordered" evidence="1">
    <location>
        <begin position="206"/>
        <end position="235"/>
    </location>
</feature>
<keyword evidence="4" id="KW-1185">Reference proteome</keyword>
<evidence type="ECO:0000313" key="4">
    <source>
        <dbReference type="Proteomes" id="UP000317178"/>
    </source>
</evidence>
<evidence type="ECO:0000256" key="2">
    <source>
        <dbReference type="SAM" id="Phobius"/>
    </source>
</evidence>
<evidence type="ECO:0000313" key="3">
    <source>
        <dbReference type="EMBL" id="QDU81390.1"/>
    </source>
</evidence>
<feature type="compositionally biased region" description="Polar residues" evidence="1">
    <location>
        <begin position="28"/>
        <end position="37"/>
    </location>
</feature>
<sequence length="851" mass="95382">MDLRFCPECKQSVLDDDVEECPFCGASMSGNSSTGKTPAQPPKKKRGLTPRSEAKSPPKSAPPASPEKKAAPPAKERSSAGRPGFLKDFGGASAPADDSEIFNFDTSRLRKAFQLRPKPQRGCTYRVICPMCETAGFAPHKIAGKEVRCRNKDCMVPVFEAPKVGGDRRNNAQEETRANPILIVAIVTIGVVLLGGGLFYWMSRPSSSDNLSQGNPNLANITNTDSNEGDKTPQVDEQEKFVDPFQGQKDVLREAQVKQARYVGDYTNNRSLADCRRMSAEIHALIQQPEKMQDDLDKLKVVGRQFPYYAIPALTEYGWQLLQAGDQQQTFDENFKAIQDLMGTLPGRGRFRIECAIRFAALAYASDNKEIAKQLAQKFDQRDDEALLSSAMYISERLDTWDIDVLLFRNLSQPWTSPLYSAVTIDLVTRLKRDLGLEWALAARENDVRSDCIVDWIRTVLQTPEANSTITDETLKQLVSSVKNPAHPVRVYAAMYLGLYPQGEEASLGYLKQAEEAASKYTIPDPLPVRSMKDILEVNLRSLPSIEDCLLEMQAFAELSRAESIAKKKDESWTYLKKSLQIGRNISPNPKLTRSFREAIESNSTRAQQQLFREINLNAASELSIKFAQYDRNLKVLEERAERRFRAQWTILARGLNWGLQSEVWQAVTSNDASGSSADMEPYVSTPLLQLLENRFTELGQKQFADNVNALLSRQDLLTEPTAVLVEGLAVNLAYDDIRAASSIINDSKVSVAEKELITLYFINRLVRKEKLIQAIDLTKRIEDPLMQEEAWKVMSGHAVASAQTEKYWALMRREDLTPTRWLSVCRGVIPELVGFFALLEEELPTPDSAP</sequence>
<organism evidence="3 4">
    <name type="scientific">Polystyrenella longa</name>
    <dbReference type="NCBI Taxonomy" id="2528007"/>
    <lineage>
        <taxon>Bacteria</taxon>
        <taxon>Pseudomonadati</taxon>
        <taxon>Planctomycetota</taxon>
        <taxon>Planctomycetia</taxon>
        <taxon>Planctomycetales</taxon>
        <taxon>Planctomycetaceae</taxon>
        <taxon>Polystyrenella</taxon>
    </lineage>
</organism>
<protein>
    <submittedName>
        <fullName evidence="3">Uncharacterized protein</fullName>
    </submittedName>
</protein>
<gene>
    <name evidence="3" type="ORF">Pla110_31310</name>
</gene>
<feature type="transmembrane region" description="Helical" evidence="2">
    <location>
        <begin position="178"/>
        <end position="202"/>
    </location>
</feature>
<feature type="compositionally biased region" description="Basic and acidic residues" evidence="1">
    <location>
        <begin position="66"/>
        <end position="79"/>
    </location>
</feature>
<dbReference type="OrthoDB" id="207767at2"/>
<feature type="compositionally biased region" description="Polar residues" evidence="1">
    <location>
        <begin position="206"/>
        <end position="226"/>
    </location>
</feature>
<feature type="region of interest" description="Disordered" evidence="1">
    <location>
        <begin position="24"/>
        <end position="90"/>
    </location>
</feature>
<keyword evidence="2" id="KW-1133">Transmembrane helix</keyword>